<dbReference type="RefSeq" id="WP_149093042.1">
    <property type="nucleotide sequence ID" value="NZ_VKKY01000003.1"/>
</dbReference>
<dbReference type="Proteomes" id="UP000324133">
    <property type="component" value="Unassembled WGS sequence"/>
</dbReference>
<name>A0A5B6TLY3_9BACT</name>
<accession>A0A5B6TLY3</accession>
<evidence type="ECO:0000313" key="2">
    <source>
        <dbReference type="EMBL" id="KAA3437102.1"/>
    </source>
</evidence>
<protein>
    <submittedName>
        <fullName evidence="2">Uncharacterized protein</fullName>
    </submittedName>
</protein>
<comment type="caution">
    <text evidence="2">The sequence shown here is derived from an EMBL/GenBank/DDBJ whole genome shotgun (WGS) entry which is preliminary data.</text>
</comment>
<sequence length="68" mass="7625">MTRTTEPMPRLGKGTRRNTLTLVIVLGAASLGVVYMHRENYAANAVMMVALVFSLIVVFFVLERLTRQ</sequence>
<gene>
    <name evidence="2" type="ORF">FOA19_22310</name>
</gene>
<organism evidence="2 3">
    <name type="scientific">Rufibacter hautae</name>
    <dbReference type="NCBI Taxonomy" id="2595005"/>
    <lineage>
        <taxon>Bacteria</taxon>
        <taxon>Pseudomonadati</taxon>
        <taxon>Bacteroidota</taxon>
        <taxon>Cytophagia</taxon>
        <taxon>Cytophagales</taxon>
        <taxon>Hymenobacteraceae</taxon>
        <taxon>Rufibacter</taxon>
    </lineage>
</organism>
<evidence type="ECO:0000256" key="1">
    <source>
        <dbReference type="SAM" id="Phobius"/>
    </source>
</evidence>
<feature type="transmembrane region" description="Helical" evidence="1">
    <location>
        <begin position="42"/>
        <end position="62"/>
    </location>
</feature>
<keyword evidence="1" id="KW-0812">Transmembrane</keyword>
<keyword evidence="1" id="KW-1133">Transmembrane helix</keyword>
<keyword evidence="1" id="KW-0472">Membrane</keyword>
<evidence type="ECO:0000313" key="3">
    <source>
        <dbReference type="Proteomes" id="UP000324133"/>
    </source>
</evidence>
<dbReference type="AlphaFoldDB" id="A0A5B6TLY3"/>
<reference evidence="2 3" key="1">
    <citation type="submission" date="2019-07" db="EMBL/GenBank/DDBJ databases">
        <title>Rufibacter sp. nov., isolated from lake sediment.</title>
        <authorList>
            <person name="Qu J.-H."/>
        </authorList>
    </citation>
    <scope>NUCLEOTIDE SEQUENCE [LARGE SCALE GENOMIC DNA]</scope>
    <source>
        <strain evidence="2 3">NBS58-1</strain>
    </source>
</reference>
<dbReference type="EMBL" id="VKKY01000003">
    <property type="protein sequence ID" value="KAA3437102.1"/>
    <property type="molecule type" value="Genomic_DNA"/>
</dbReference>
<proteinExistence type="predicted"/>
<keyword evidence="3" id="KW-1185">Reference proteome</keyword>
<feature type="transmembrane region" description="Helical" evidence="1">
    <location>
        <begin position="20"/>
        <end position="36"/>
    </location>
</feature>